<proteinExistence type="predicted"/>
<evidence type="ECO:0000256" key="1">
    <source>
        <dbReference type="SAM" id="MobiDB-lite"/>
    </source>
</evidence>
<organism evidence="2 3">
    <name type="scientific">Streptomyces humidus</name>
    <dbReference type="NCBI Taxonomy" id="52259"/>
    <lineage>
        <taxon>Bacteria</taxon>
        <taxon>Bacillati</taxon>
        <taxon>Actinomycetota</taxon>
        <taxon>Actinomycetes</taxon>
        <taxon>Kitasatosporales</taxon>
        <taxon>Streptomycetaceae</taxon>
        <taxon>Streptomyces</taxon>
    </lineage>
</organism>
<dbReference type="EMBL" id="BMTL01000002">
    <property type="protein sequence ID" value="GGR68927.1"/>
    <property type="molecule type" value="Genomic_DNA"/>
</dbReference>
<reference evidence="2" key="1">
    <citation type="journal article" date="2014" name="Int. J. Syst. Evol. Microbiol.">
        <title>Complete genome sequence of Corynebacterium casei LMG S-19264T (=DSM 44701T), isolated from a smear-ripened cheese.</title>
        <authorList>
            <consortium name="US DOE Joint Genome Institute (JGI-PGF)"/>
            <person name="Walter F."/>
            <person name="Albersmeier A."/>
            <person name="Kalinowski J."/>
            <person name="Ruckert C."/>
        </authorList>
    </citation>
    <scope>NUCLEOTIDE SEQUENCE</scope>
    <source>
        <strain evidence="2">JCM 4386</strain>
    </source>
</reference>
<feature type="region of interest" description="Disordered" evidence="1">
    <location>
        <begin position="1"/>
        <end position="28"/>
    </location>
</feature>
<sequence length="148" mass="14783">MTPALAGPSAGGCPVSGSPVSGSPVSGCPVSGSPVSGCPVSGCPSRKAPADGASIDGEACTDVAHPARHAPGRPHGTAPAVPMHEHAFTLFGALMTYDRWRARRVGPAAFTTAPTGLLAMSSPRRGRAQAPVPRPVAARLRPLPAVIP</sequence>
<accession>A0A918FQP1</accession>
<name>A0A918FQP1_9ACTN</name>
<protein>
    <submittedName>
        <fullName evidence="2">Uncharacterized protein</fullName>
    </submittedName>
</protein>
<reference evidence="2" key="2">
    <citation type="submission" date="2020-09" db="EMBL/GenBank/DDBJ databases">
        <authorList>
            <person name="Sun Q."/>
            <person name="Ohkuma M."/>
        </authorList>
    </citation>
    <scope>NUCLEOTIDE SEQUENCE</scope>
    <source>
        <strain evidence="2">JCM 4386</strain>
    </source>
</reference>
<keyword evidence="3" id="KW-1185">Reference proteome</keyword>
<comment type="caution">
    <text evidence="2">The sequence shown here is derived from an EMBL/GenBank/DDBJ whole genome shotgun (WGS) entry which is preliminary data.</text>
</comment>
<dbReference type="Proteomes" id="UP000606194">
    <property type="component" value="Unassembled WGS sequence"/>
</dbReference>
<dbReference type="AlphaFoldDB" id="A0A918FQP1"/>
<dbReference type="RefSeq" id="WP_190147510.1">
    <property type="nucleotide sequence ID" value="NZ_BMTL01000002.1"/>
</dbReference>
<evidence type="ECO:0000313" key="2">
    <source>
        <dbReference type="EMBL" id="GGR68927.1"/>
    </source>
</evidence>
<gene>
    <name evidence="2" type="ORF">GCM10010269_04590</name>
</gene>
<feature type="compositionally biased region" description="Low complexity" evidence="1">
    <location>
        <begin position="7"/>
        <end position="28"/>
    </location>
</feature>
<evidence type="ECO:0000313" key="3">
    <source>
        <dbReference type="Proteomes" id="UP000606194"/>
    </source>
</evidence>